<keyword evidence="3" id="KW-1133">Transmembrane helix</keyword>
<feature type="transmembrane region" description="Helical" evidence="3">
    <location>
        <begin position="1398"/>
        <end position="1418"/>
    </location>
</feature>
<feature type="coiled-coil region" evidence="1">
    <location>
        <begin position="372"/>
        <end position="511"/>
    </location>
</feature>
<feature type="coiled-coil region" evidence="1">
    <location>
        <begin position="184"/>
        <end position="342"/>
    </location>
</feature>
<evidence type="ECO:0000313" key="4">
    <source>
        <dbReference type="EMBL" id="CAD8161104.1"/>
    </source>
</evidence>
<sequence length="1765" mass="210536">MQYQTFKPTILNDTTNQQQQGMARPSSKFVSQKIDHTNSINENKKSVAQQIEAIEYIQEIEEQKSVIEGQNQFIQILRNSIESKLQIEGFQMILDQVENMSKEQKIDLFALITQLYQELSIQNQQNAQVENLQQLVENLNKQINCYAKELTELKVDKQYLLDQLDQLQGITKDDDTILFKDAQISKLESEIQHYKTQNQKLLLQNEKYQEDLTQLEKRLNKIHLNLKTEECEKEELIKELENLKQTFYKSQVKEEHKLELNLALKEQELEFSNNKIKKLEAQIKELNLLIEEQQKQIGTQKYQIENLQQQHQLQYDQLEIEMNQYRNEIHEQQMYCEQLQSQLSVSEQFIQQIIDEMRKIIKTNDLDIFNILQQLSENIQTLNSNEQRLKQSEHEKSQIIFDLQHQFTDSQQNNQQLSEQISLLSAQTQQYQNDIKQLEKQKRLFRQEFAHMKQLEEQKNQEIKELEKQFQKFDKKFSEQLERSIKIEKENAQLKEQLSLSQQQLANAKSQVSNKKSLSFSQSSFTEQKAKNYDYIALLQTFEKVKPLFPSEALDLVQEMHTLQNKLVRTDEIDSQLIQEEIKIQQKISIQQLNLKNMQAYLSKILSENKKLKLELQMNQPIHAEQSQSQECLSYDQDFISNQCQFIQNQNVNDFQEITQLNFLTKYILFYFYLCILQLISAQINILNISARYNLLIHLRFSIKLNFTYFFIFKCKITHSLFIIFIYQFIVSCTRTIKIKVHYCHNNQANIDFNQQYTLEDEKYYKLPNLIVGNFKGQRTHINYQQDIKKLDDDLKDIAESTVLKLRDYAKVWDVDSTNQKQRYYFNIPPTSFLHKIKEFELPKNFQAYEYNAVSNLSEKQIKEMYETGTFEVPSKQFPIPYVWQISSWVIKGSQNIKTSKYLDLARAYKAYRTWLAYIAQEKDEIGRNISLRSAIYNIGIRPLVIFSIFFGFKEMYSYVEEQKILSLIETQRQLELKKLQNINIELYKYLQLKPGDYKNVEAKQKYEDLQQCQNQFEIERNGIKLQMQNLYDIQTEKKTLLETEDEEIIEQHEHLQEQINQLQSDFVKKYNLFIDKNIDINLQIELAEYSAQKQFWEKTKYSKPIVNQIISLGDCLRLYDYHNDIYQAKYNSAIKRFKEQIKQQHKIKSNFQQFVDEETQKFKKDVKKQLKQQFVSNFQEDMKLLNLPEIQVYEQFQKCKKQMRDNFKQMRIQQKMENKEASIKLVVSKRLFPPYEVYQERNRFYLRRYKDYHIDSSKAGWKLKLIGIRYYVWTINIIFWLSANAVSGPIGIKALIKKEKFKPDVTIDSITGQVMPSSFTVTPLIIKFFQVLEGMKNSRCHFENSADTGLFGKNLYRVFNLMEVYIFRFLLVGILGVLIILPIIILSNVVISTLLAFTAWLWIPVTIIIRILFNVLIYDTDVCRRREKDIIWRSPNWFPLIINIFDFLILGILNTIYCLFKLLLWHPFWITFMAIFAQMRFYTRSFYDSFTIIIIKLLGRVPSSENNIAWKISGPGLSRQYFYGIKLPQVLILVQAELEKKMLNLYKQKLINLINKPSLELKQKINPFFQLFNAQFSFDDPACRYLTNQLDKQIDERLSLFPSLKHQIRFTEDELKFILKQVKSFVKKQIILKDMKSYIWDTYYVQKGDYNLLCEKIMVAIFGQAVLDPFEDIEMRFQLNVSQNFDFISKIDRVLDGDLLFQLPCDYQIQPKKQGGNDIVQKKFISYQHVLQEVWNWQNLKQNQSSLNSKRNRCLINYSIDPKE</sequence>
<evidence type="ECO:0000256" key="3">
    <source>
        <dbReference type="SAM" id="Phobius"/>
    </source>
</evidence>
<dbReference type="InterPro" id="IPR057435">
    <property type="entry name" value="Lips"/>
</dbReference>
<proteinExistence type="predicted"/>
<feature type="transmembrane region" description="Helical" evidence="3">
    <location>
        <begin position="707"/>
        <end position="730"/>
    </location>
</feature>
<feature type="transmembrane region" description="Helical" evidence="3">
    <location>
        <begin position="1271"/>
        <end position="1293"/>
    </location>
</feature>
<keyword evidence="5" id="KW-1185">Reference proteome</keyword>
<feature type="transmembrane region" description="Helical" evidence="3">
    <location>
        <begin position="1366"/>
        <end position="1392"/>
    </location>
</feature>
<protein>
    <recommendedName>
        <fullName evidence="6">Transmembrane protein</fullName>
    </recommendedName>
</protein>
<keyword evidence="3" id="KW-0472">Membrane</keyword>
<dbReference type="PANTHER" id="PTHR37686:SF1">
    <property type="entry name" value="LD36006P"/>
    <property type="match status" value="1"/>
</dbReference>
<dbReference type="EMBL" id="CAJJDO010000036">
    <property type="protein sequence ID" value="CAD8161104.1"/>
    <property type="molecule type" value="Genomic_DNA"/>
</dbReference>
<name>A0A8S1U9R3_9CILI</name>
<dbReference type="OrthoDB" id="10003277at2759"/>
<reference evidence="4" key="1">
    <citation type="submission" date="2021-01" db="EMBL/GenBank/DDBJ databases">
        <authorList>
            <consortium name="Genoscope - CEA"/>
            <person name="William W."/>
        </authorList>
    </citation>
    <scope>NUCLEOTIDE SEQUENCE</scope>
</reference>
<dbReference type="Pfam" id="PF25228">
    <property type="entry name" value="Lips"/>
    <property type="match status" value="1"/>
</dbReference>
<dbReference type="PANTHER" id="PTHR37686">
    <property type="entry name" value="LD36006P"/>
    <property type="match status" value="1"/>
</dbReference>
<evidence type="ECO:0000256" key="2">
    <source>
        <dbReference type="SAM" id="MobiDB-lite"/>
    </source>
</evidence>
<feature type="region of interest" description="Disordered" evidence="2">
    <location>
        <begin position="1"/>
        <end position="25"/>
    </location>
</feature>
<dbReference type="Proteomes" id="UP000689195">
    <property type="component" value="Unassembled WGS sequence"/>
</dbReference>
<feature type="compositionally biased region" description="Polar residues" evidence="2">
    <location>
        <begin position="1"/>
        <end position="21"/>
    </location>
</feature>
<evidence type="ECO:0000256" key="1">
    <source>
        <dbReference type="SAM" id="Coils"/>
    </source>
</evidence>
<feature type="transmembrane region" description="Helical" evidence="3">
    <location>
        <begin position="668"/>
        <end position="687"/>
    </location>
</feature>
<comment type="caution">
    <text evidence="4">The sequence shown here is derived from an EMBL/GenBank/DDBJ whole genome shotgun (WGS) entry which is preliminary data.</text>
</comment>
<keyword evidence="3" id="KW-0812">Transmembrane</keyword>
<feature type="coiled-coil region" evidence="1">
    <location>
        <begin position="122"/>
        <end position="156"/>
    </location>
</feature>
<accession>A0A8S1U9R3</accession>
<keyword evidence="1" id="KW-0175">Coiled coil</keyword>
<organism evidence="4 5">
    <name type="scientific">Paramecium pentaurelia</name>
    <dbReference type="NCBI Taxonomy" id="43138"/>
    <lineage>
        <taxon>Eukaryota</taxon>
        <taxon>Sar</taxon>
        <taxon>Alveolata</taxon>
        <taxon>Ciliophora</taxon>
        <taxon>Intramacronucleata</taxon>
        <taxon>Oligohymenophorea</taxon>
        <taxon>Peniculida</taxon>
        <taxon>Parameciidae</taxon>
        <taxon>Paramecium</taxon>
    </lineage>
</organism>
<evidence type="ECO:0008006" key="6">
    <source>
        <dbReference type="Google" id="ProtNLM"/>
    </source>
</evidence>
<evidence type="ECO:0000313" key="5">
    <source>
        <dbReference type="Proteomes" id="UP000689195"/>
    </source>
</evidence>
<gene>
    <name evidence="4" type="ORF">PPENT_87.1.T0360003</name>
</gene>